<accession>G4ZCE7</accession>
<protein>
    <recommendedName>
        <fullName evidence="4">Retrotransposon gag domain-containing protein</fullName>
    </recommendedName>
</protein>
<dbReference type="OMA" id="EVKSNWM"/>
<dbReference type="PANTHER" id="PTHR37984:SF5">
    <property type="entry name" value="PROTEIN NYNRIN-LIKE"/>
    <property type="match status" value="1"/>
</dbReference>
<dbReference type="SUPFAM" id="SSF56672">
    <property type="entry name" value="DNA/RNA polymerases"/>
    <property type="match status" value="1"/>
</dbReference>
<name>G4ZCE7_PHYSP</name>
<dbReference type="Proteomes" id="UP000002640">
    <property type="component" value="Unassembled WGS sequence"/>
</dbReference>
<feature type="compositionally biased region" description="Acidic residues" evidence="1">
    <location>
        <begin position="112"/>
        <end position="123"/>
    </location>
</feature>
<dbReference type="KEGG" id="psoj:PHYSODRAFT_262607"/>
<dbReference type="RefSeq" id="XP_009525498.1">
    <property type="nucleotide sequence ID" value="XM_009527203.1"/>
</dbReference>
<dbReference type="GeneID" id="20639398"/>
<evidence type="ECO:0000256" key="1">
    <source>
        <dbReference type="SAM" id="MobiDB-lite"/>
    </source>
</evidence>
<organism evidence="2 3">
    <name type="scientific">Phytophthora sojae (strain P6497)</name>
    <name type="common">Soybean stem and root rot agent</name>
    <name type="synonym">Phytophthora megasperma f. sp. glycines</name>
    <dbReference type="NCBI Taxonomy" id="1094619"/>
    <lineage>
        <taxon>Eukaryota</taxon>
        <taxon>Sar</taxon>
        <taxon>Stramenopiles</taxon>
        <taxon>Oomycota</taxon>
        <taxon>Peronosporomycetes</taxon>
        <taxon>Peronosporales</taxon>
        <taxon>Peronosporaceae</taxon>
        <taxon>Phytophthora</taxon>
    </lineage>
</organism>
<keyword evidence="3" id="KW-1185">Reference proteome</keyword>
<dbReference type="InParanoid" id="G4ZCE7"/>
<dbReference type="AlphaFoldDB" id="G4ZCE7"/>
<evidence type="ECO:0000313" key="3">
    <source>
        <dbReference type="Proteomes" id="UP000002640"/>
    </source>
</evidence>
<dbReference type="Gene3D" id="3.10.10.10">
    <property type="entry name" value="HIV Type 1 Reverse Transcriptase, subunit A, domain 1"/>
    <property type="match status" value="1"/>
</dbReference>
<dbReference type="InterPro" id="IPR050951">
    <property type="entry name" value="Retrovirus_Pol_polyprotein"/>
</dbReference>
<dbReference type="PANTHER" id="PTHR37984">
    <property type="entry name" value="PROTEIN CBG26694"/>
    <property type="match status" value="1"/>
</dbReference>
<feature type="region of interest" description="Disordered" evidence="1">
    <location>
        <begin position="94"/>
        <end position="123"/>
    </location>
</feature>
<dbReference type="InterPro" id="IPR043502">
    <property type="entry name" value="DNA/RNA_pol_sf"/>
</dbReference>
<sequence>MAFECTSVPSKVALEVWELAEVSADLTKWKRKLKDSFGVRGTTTVRKLDDVDPSLVPLPTTPWKASTGYQMQTPDTKQVFGKTPDSPYFADSHMVTPKKNSDGRRFNLPALGDDDDDDDDTGYDFADPCEDLTAQIRRSYQREDEDGTGLSDERSLRWLKKFIYEMEGTNTQQDRWCEPFQLLMESGASNWARQLPKKTRNKWSLLCEAFMAYYCSQHDQSAEDRYYTATRDEGGGHICAYLLRLNVYARSPKIAYEAGGTIGASHVKRFLDTCEDDALVRQLIPQRFDNIVKVEAVINDTMAANRRRKDKGSTPLDVTPVGMTGMIAEVTAATVKIATIVESPSQFCTQVHGAGQCEHHKLYEEAVKDVSESTGMITSATLRETRPTPRVKVMKLLAGERQGWWSQKQFDRRKRVRALVMGAVNDRKTEILLGTGTNVSAVSESFAKKIRLRRRVNMDMQLDIQGIAKDEVYTNEPGVRLDLFRSTMKNPEEVVVPLVKSQKEVDELSCPAHFPFVYWIPHEDLPLSDGYVQLHTRKYPDETGVTDEISSNCGESDKSEEATVVSCPIDAGEQDYATRVTPQEGEFGEVRSANEVQVAYEHPRFSPDDDNTAHLISMLRQQTDGMRTLSARPDLIKGVYLDGTGGVTEPVYVTVAALQEMDDEIEESMSDDPLDDLRHCYIASAKALMVDGDSVDGDEFEHEATEIHFEDYAHELAFLPDLTAPASTILDYDAPNVKNPSLDPIGQIKLVETLRRHEEIMIASGNALPPPAYGAVCDIDVQGNAPIKQRARRIPLKYLRKLYELLKGLLEAGLIAFSSSPWASPIVIVLKKNGLDIRL</sequence>
<gene>
    <name evidence="2" type="ORF">PHYSODRAFT_262607</name>
</gene>
<proteinExistence type="predicted"/>
<evidence type="ECO:0000313" key="2">
    <source>
        <dbReference type="EMBL" id="EGZ16440.1"/>
    </source>
</evidence>
<dbReference type="EMBL" id="JH159154">
    <property type="protein sequence ID" value="EGZ16440.1"/>
    <property type="molecule type" value="Genomic_DNA"/>
</dbReference>
<evidence type="ECO:0008006" key="4">
    <source>
        <dbReference type="Google" id="ProtNLM"/>
    </source>
</evidence>
<reference evidence="2 3" key="1">
    <citation type="journal article" date="2006" name="Science">
        <title>Phytophthora genome sequences uncover evolutionary origins and mechanisms of pathogenesis.</title>
        <authorList>
            <person name="Tyler B.M."/>
            <person name="Tripathy S."/>
            <person name="Zhang X."/>
            <person name="Dehal P."/>
            <person name="Jiang R.H."/>
            <person name="Aerts A."/>
            <person name="Arredondo F.D."/>
            <person name="Baxter L."/>
            <person name="Bensasson D."/>
            <person name="Beynon J.L."/>
            <person name="Chapman J."/>
            <person name="Damasceno C.M."/>
            <person name="Dorrance A.E."/>
            <person name="Dou D."/>
            <person name="Dickerman A.W."/>
            <person name="Dubchak I.L."/>
            <person name="Garbelotto M."/>
            <person name="Gijzen M."/>
            <person name="Gordon S.G."/>
            <person name="Govers F."/>
            <person name="Grunwald N.J."/>
            <person name="Huang W."/>
            <person name="Ivors K.L."/>
            <person name="Jones R.W."/>
            <person name="Kamoun S."/>
            <person name="Krampis K."/>
            <person name="Lamour K.H."/>
            <person name="Lee M.K."/>
            <person name="McDonald W.H."/>
            <person name="Medina M."/>
            <person name="Meijer H.J."/>
            <person name="Nordberg E.K."/>
            <person name="Maclean D.J."/>
            <person name="Ospina-Giraldo M.D."/>
            <person name="Morris P.F."/>
            <person name="Phuntumart V."/>
            <person name="Putnam N.H."/>
            <person name="Rash S."/>
            <person name="Rose J.K."/>
            <person name="Sakihama Y."/>
            <person name="Salamov A.A."/>
            <person name="Savidor A."/>
            <person name="Scheuring C.F."/>
            <person name="Smith B.M."/>
            <person name="Sobral B.W."/>
            <person name="Terry A."/>
            <person name="Torto-Alalibo T.A."/>
            <person name="Win J."/>
            <person name="Xu Z."/>
            <person name="Zhang H."/>
            <person name="Grigoriev I.V."/>
            <person name="Rokhsar D.S."/>
            <person name="Boore J.L."/>
        </authorList>
    </citation>
    <scope>NUCLEOTIDE SEQUENCE [LARGE SCALE GENOMIC DNA]</scope>
    <source>
        <strain evidence="2 3">P6497</strain>
    </source>
</reference>